<evidence type="ECO:0000256" key="7">
    <source>
        <dbReference type="SAM" id="SignalP"/>
    </source>
</evidence>
<organism evidence="9 10">
    <name type="scientific">Naja naja</name>
    <name type="common">Indian cobra</name>
    <dbReference type="NCBI Taxonomy" id="35670"/>
    <lineage>
        <taxon>Eukaryota</taxon>
        <taxon>Metazoa</taxon>
        <taxon>Chordata</taxon>
        <taxon>Craniata</taxon>
        <taxon>Vertebrata</taxon>
        <taxon>Euteleostomi</taxon>
        <taxon>Lepidosauria</taxon>
        <taxon>Squamata</taxon>
        <taxon>Bifurcata</taxon>
        <taxon>Unidentata</taxon>
        <taxon>Episquamata</taxon>
        <taxon>Toxicofera</taxon>
        <taxon>Serpentes</taxon>
        <taxon>Colubroidea</taxon>
        <taxon>Elapidae</taxon>
        <taxon>Elapinae</taxon>
        <taxon>Naja</taxon>
    </lineage>
</organism>
<comment type="caution">
    <text evidence="6">Lacks conserved residue(s) required for the propagation of feature annotation.</text>
</comment>
<dbReference type="PROSITE" id="PS01010">
    <property type="entry name" value="CRISP_2"/>
    <property type="match status" value="1"/>
</dbReference>
<feature type="signal peptide" evidence="7">
    <location>
        <begin position="1"/>
        <end position="18"/>
    </location>
</feature>
<dbReference type="Pfam" id="PF08562">
    <property type="entry name" value="Crisp"/>
    <property type="match status" value="1"/>
</dbReference>
<dbReference type="PROSITE" id="PS01009">
    <property type="entry name" value="CRISP_1"/>
    <property type="match status" value="1"/>
</dbReference>
<comment type="similarity">
    <text evidence="2">Belongs to the CRISP family.</text>
</comment>
<evidence type="ECO:0000256" key="5">
    <source>
        <dbReference type="ARBA" id="ARBA00023157"/>
    </source>
</evidence>
<evidence type="ECO:0000256" key="4">
    <source>
        <dbReference type="ARBA" id="ARBA00022729"/>
    </source>
</evidence>
<dbReference type="Proteomes" id="UP000694559">
    <property type="component" value="Unplaced"/>
</dbReference>
<dbReference type="GO" id="GO:0006952">
    <property type="term" value="P:defense response"/>
    <property type="evidence" value="ECO:0007669"/>
    <property type="project" value="UniProtKB-ARBA"/>
</dbReference>
<proteinExistence type="inferred from homology"/>
<feature type="domain" description="ShKT" evidence="8">
    <location>
        <begin position="201"/>
        <end position="234"/>
    </location>
</feature>
<reference evidence="9" key="2">
    <citation type="submission" date="2025-09" db="UniProtKB">
        <authorList>
            <consortium name="Ensembl"/>
        </authorList>
    </citation>
    <scope>IDENTIFICATION</scope>
</reference>
<keyword evidence="5 6" id="KW-1015">Disulfide bond</keyword>
<comment type="subcellular location">
    <subcellularLocation>
        <location evidence="1">Secreted</location>
    </subcellularLocation>
</comment>
<dbReference type="Ensembl" id="ENSNNAT00000022581.1">
    <property type="protein sequence ID" value="ENSNNAP00000021534.1"/>
    <property type="gene ID" value="ENSNNAG00000014151.1"/>
</dbReference>
<dbReference type="Pfam" id="PF00188">
    <property type="entry name" value="CAP"/>
    <property type="match status" value="1"/>
</dbReference>
<keyword evidence="4 7" id="KW-0732">Signal</keyword>
<dbReference type="InterPro" id="IPR001283">
    <property type="entry name" value="CRISP-related"/>
</dbReference>
<dbReference type="InterPro" id="IPR014044">
    <property type="entry name" value="CAP_dom"/>
</dbReference>
<evidence type="ECO:0000256" key="2">
    <source>
        <dbReference type="ARBA" id="ARBA00009923"/>
    </source>
</evidence>
<keyword evidence="10" id="KW-1185">Reference proteome</keyword>
<evidence type="ECO:0000256" key="1">
    <source>
        <dbReference type="ARBA" id="ARBA00004613"/>
    </source>
</evidence>
<dbReference type="PRINTS" id="PR00837">
    <property type="entry name" value="V5TPXLIKE"/>
</dbReference>
<dbReference type="InterPro" id="IPR013871">
    <property type="entry name" value="Cysteine_rich_secretory"/>
</dbReference>
<evidence type="ECO:0000313" key="10">
    <source>
        <dbReference type="Proteomes" id="UP000694559"/>
    </source>
</evidence>
<evidence type="ECO:0000313" key="9">
    <source>
        <dbReference type="Ensembl" id="ENSNNAP00000021534.1"/>
    </source>
</evidence>
<dbReference type="FunFam" id="1.10.10.740:FF:000001">
    <property type="entry name" value="Cysteine-rich secretory protein 2"/>
    <property type="match status" value="1"/>
</dbReference>
<evidence type="ECO:0000256" key="3">
    <source>
        <dbReference type="ARBA" id="ARBA00022525"/>
    </source>
</evidence>
<dbReference type="SMART" id="SM00198">
    <property type="entry name" value="SCP"/>
    <property type="match status" value="1"/>
</dbReference>
<dbReference type="SUPFAM" id="SSF57546">
    <property type="entry name" value="Crisp domain-like"/>
    <property type="match status" value="1"/>
</dbReference>
<feature type="disulfide bond" evidence="6">
    <location>
        <begin position="210"/>
        <end position="228"/>
    </location>
</feature>
<dbReference type="AlphaFoldDB" id="A0A8C6Y1Y2"/>
<protein>
    <recommendedName>
        <fullName evidence="8">ShKT domain-containing protein</fullName>
    </recommendedName>
</protein>
<dbReference type="SUPFAM" id="SSF55797">
    <property type="entry name" value="PR-1-like"/>
    <property type="match status" value="1"/>
</dbReference>
<dbReference type="InterPro" id="IPR018244">
    <property type="entry name" value="Allrgn_V5/Tpx1_CS"/>
</dbReference>
<dbReference type="GO" id="GO:0005576">
    <property type="term" value="C:extracellular region"/>
    <property type="evidence" value="ECO:0007669"/>
    <property type="project" value="UniProtKB-SubCell"/>
</dbReference>
<dbReference type="PROSITE" id="PS51670">
    <property type="entry name" value="SHKT"/>
    <property type="match status" value="1"/>
</dbReference>
<feature type="disulfide bond" evidence="6">
    <location>
        <begin position="219"/>
        <end position="232"/>
    </location>
</feature>
<evidence type="ECO:0000256" key="6">
    <source>
        <dbReference type="PROSITE-ProRule" id="PRU01005"/>
    </source>
</evidence>
<reference evidence="9" key="1">
    <citation type="submission" date="2025-08" db="UniProtKB">
        <authorList>
            <consortium name="Ensembl"/>
        </authorList>
    </citation>
    <scope>IDENTIFICATION</scope>
</reference>
<dbReference type="SMR" id="A0A8C6Y1Y2"/>
<evidence type="ECO:0000259" key="8">
    <source>
        <dbReference type="PROSITE" id="PS51670"/>
    </source>
</evidence>
<dbReference type="InterPro" id="IPR003582">
    <property type="entry name" value="ShKT_dom"/>
</dbReference>
<dbReference type="Gene3D" id="1.10.10.740">
    <property type="entry name" value="Crisp domain"/>
    <property type="match status" value="1"/>
</dbReference>
<dbReference type="InterPro" id="IPR034117">
    <property type="entry name" value="SCP_CRISP"/>
</dbReference>
<dbReference type="InterPro" id="IPR035940">
    <property type="entry name" value="CAP_sf"/>
</dbReference>
<dbReference type="InterPro" id="IPR042076">
    <property type="entry name" value="Crisp-like_dom"/>
</dbReference>
<keyword evidence="3" id="KW-0964">Secreted</keyword>
<dbReference type="CDD" id="cd05383">
    <property type="entry name" value="CAP_CRISP"/>
    <property type="match status" value="1"/>
</dbReference>
<sequence>MIAFSLLCFAAVLQQSFGNVDFNSESTRRKKKQKEIVDLHNSLRRRVSPTASNMLKMEWYPEAASNAERWANTCSLNHSPDNLRVLEGIQCGESIYMSSNARTWTEIIHLWHDEYKNFVYGVGANPPGSMTGHYTQIVWYQTYRAGCAVSYCPSSEWSYFYVCQYCPSGNFQGKTATPYKLGPPCGDCPSACDNGLCTNPCTIYNKLTNCDSLVKQNSCQDDWIKSNCPASCFCRNKII</sequence>
<dbReference type="GeneTree" id="ENSGT00940000156439"/>
<dbReference type="PANTHER" id="PTHR10334">
    <property type="entry name" value="CYSTEINE-RICH SECRETORY PROTEIN-RELATED"/>
    <property type="match status" value="1"/>
</dbReference>
<dbReference type="Gene3D" id="3.40.33.10">
    <property type="entry name" value="CAP"/>
    <property type="match status" value="1"/>
</dbReference>
<dbReference type="FunFam" id="3.40.33.10:FF:000005">
    <property type="entry name" value="Cysteine-rich secretory protein 2"/>
    <property type="match status" value="1"/>
</dbReference>
<accession>A0A8C6Y1Y2</accession>
<feature type="chain" id="PRO_5034935467" description="ShKT domain-containing protein" evidence="7">
    <location>
        <begin position="19"/>
        <end position="239"/>
    </location>
</feature>
<name>A0A8C6Y1Y2_NAJNA</name>